<organism evidence="2 3">
    <name type="scientific">Azospira oryzae</name>
    <dbReference type="NCBI Taxonomy" id="146939"/>
    <lineage>
        <taxon>Bacteria</taxon>
        <taxon>Pseudomonadati</taxon>
        <taxon>Pseudomonadota</taxon>
        <taxon>Betaproteobacteria</taxon>
        <taxon>Rhodocyclales</taxon>
        <taxon>Rhodocyclaceae</taxon>
        <taxon>Azospira</taxon>
    </lineage>
</organism>
<keyword evidence="2" id="KW-0489">Methyltransferase</keyword>
<dbReference type="Gene3D" id="3.40.50.150">
    <property type="entry name" value="Vaccinia Virus protein VP39"/>
    <property type="match status" value="1"/>
</dbReference>
<dbReference type="EMBL" id="SHKM01000003">
    <property type="protein sequence ID" value="RZT75585.1"/>
    <property type="molecule type" value="Genomic_DNA"/>
</dbReference>
<comment type="caution">
    <text evidence="2">The sequence shown here is derived from an EMBL/GenBank/DDBJ whole genome shotgun (WGS) entry which is preliminary data.</text>
</comment>
<dbReference type="InterPro" id="IPR029063">
    <property type="entry name" value="SAM-dependent_MTases_sf"/>
</dbReference>
<sequence>MSKTLDLGCGPQPKNPFNADELYGIDVLENLEANIRCADLVVEPIPFEDNFFDYVTAHDFIEHVPRLVYAPDRRNSFIELMNEVYRVLKVGGMFLSLTPAYPNGVAFRDPTHVNIITEETFPLYFDNVNRWAATYGFKGAFSMRIQEWRGPHLLTVMQKVPLES</sequence>
<proteinExistence type="predicted"/>
<dbReference type="RefSeq" id="WP_014236846.1">
    <property type="nucleotide sequence ID" value="NZ_SHKM01000003.1"/>
</dbReference>
<keyword evidence="3" id="KW-1185">Reference proteome</keyword>
<feature type="domain" description="Methyltransferase type 11" evidence="1">
    <location>
        <begin position="5"/>
        <end position="95"/>
    </location>
</feature>
<dbReference type="InterPro" id="IPR013216">
    <property type="entry name" value="Methyltransf_11"/>
</dbReference>
<name>A0ABY0ILC9_9RHOO</name>
<accession>A0ABY0ILC9</accession>
<evidence type="ECO:0000259" key="1">
    <source>
        <dbReference type="Pfam" id="PF08241"/>
    </source>
</evidence>
<keyword evidence="2" id="KW-0808">Transferase</keyword>
<reference evidence="2 3" key="1">
    <citation type="submission" date="2019-02" db="EMBL/GenBank/DDBJ databases">
        <title>Genomic Encyclopedia of Type Strains, Phase IV (KMG-IV): sequencing the most valuable type-strain genomes for metagenomic binning, comparative biology and taxonomic classification.</title>
        <authorList>
            <person name="Goeker M."/>
        </authorList>
    </citation>
    <scope>NUCLEOTIDE SEQUENCE [LARGE SCALE GENOMIC DNA]</scope>
    <source>
        <strain evidence="2 3">DSM 21223</strain>
    </source>
</reference>
<dbReference type="Pfam" id="PF08241">
    <property type="entry name" value="Methyltransf_11"/>
    <property type="match status" value="1"/>
</dbReference>
<gene>
    <name evidence="2" type="ORF">EV678_2769</name>
</gene>
<evidence type="ECO:0000313" key="3">
    <source>
        <dbReference type="Proteomes" id="UP000292136"/>
    </source>
</evidence>
<protein>
    <submittedName>
        <fullName evidence="2">Methyltransferase family protein</fullName>
    </submittedName>
</protein>
<evidence type="ECO:0000313" key="2">
    <source>
        <dbReference type="EMBL" id="RZT75585.1"/>
    </source>
</evidence>
<dbReference type="GO" id="GO:0032259">
    <property type="term" value="P:methylation"/>
    <property type="evidence" value="ECO:0007669"/>
    <property type="project" value="UniProtKB-KW"/>
</dbReference>
<dbReference type="SUPFAM" id="SSF53335">
    <property type="entry name" value="S-adenosyl-L-methionine-dependent methyltransferases"/>
    <property type="match status" value="1"/>
</dbReference>
<dbReference type="GO" id="GO:0008168">
    <property type="term" value="F:methyltransferase activity"/>
    <property type="evidence" value="ECO:0007669"/>
    <property type="project" value="UniProtKB-KW"/>
</dbReference>
<dbReference type="Proteomes" id="UP000292136">
    <property type="component" value="Unassembled WGS sequence"/>
</dbReference>